<dbReference type="AlphaFoldDB" id="A0A0G0I2E3"/>
<evidence type="ECO:0000313" key="3">
    <source>
        <dbReference type="EMBL" id="KKQ18449.1"/>
    </source>
</evidence>
<dbReference type="Proteomes" id="UP000034508">
    <property type="component" value="Unassembled WGS sequence"/>
</dbReference>
<evidence type="ECO:0000313" key="4">
    <source>
        <dbReference type="Proteomes" id="UP000034508"/>
    </source>
</evidence>
<dbReference type="GO" id="GO:0016757">
    <property type="term" value="F:glycosyltransferase activity"/>
    <property type="evidence" value="ECO:0007669"/>
    <property type="project" value="UniProtKB-KW"/>
</dbReference>
<dbReference type="PANTHER" id="PTHR43630">
    <property type="entry name" value="POLY-BETA-1,6-N-ACETYL-D-GLUCOSAMINE SYNTHASE"/>
    <property type="match status" value="1"/>
</dbReference>
<name>A0A0G0I2E3_9BACT</name>
<organism evidence="3 4">
    <name type="scientific">Berkelbacteria bacterium GW2011_GWA1_36_9</name>
    <dbReference type="NCBI Taxonomy" id="1618331"/>
    <lineage>
        <taxon>Bacteria</taxon>
        <taxon>Candidatus Berkelbacteria</taxon>
    </lineage>
</organism>
<sequence>MNRPIVSIIITTRNSSKTLTKLLQSLKEQSYNKIEIIVVDNNSEDKTRDIAKEFTRLVFNKGPERSVQRNFGASIAHGKYMLFLDSDMEMGKEVIMDCVKKMESLPLKHQVGGLVIPEKSFGSGFWVKTKALERKINEGQPYFEAARFFPKKIFQNVGGYDENLTGPEDWDLPDRVAKNYKIDRIKSYILHNEGQHTLLGLAKRKYYYGLSAHKYLSKRNLLPIGPRTVYFLRAAYYKNWKEIFKDPFLYFGMWVMLLVETLGGGLGYLMGRLKNE</sequence>
<keyword evidence="3" id="KW-0328">Glycosyltransferase</keyword>
<comment type="caution">
    <text evidence="3">The sequence shown here is derived from an EMBL/GenBank/DDBJ whole genome shotgun (WGS) entry which is preliminary data.</text>
</comment>
<dbReference type="EMBL" id="LBSM01000004">
    <property type="protein sequence ID" value="KKQ18449.1"/>
    <property type="molecule type" value="Genomic_DNA"/>
</dbReference>
<dbReference type="InterPro" id="IPR001173">
    <property type="entry name" value="Glyco_trans_2-like"/>
</dbReference>
<accession>A0A0G0I2E3</accession>
<dbReference type="Pfam" id="PF00535">
    <property type="entry name" value="Glycos_transf_2"/>
    <property type="match status" value="1"/>
</dbReference>
<keyword evidence="1" id="KW-0812">Transmembrane</keyword>
<evidence type="ECO:0000259" key="2">
    <source>
        <dbReference type="Pfam" id="PF00535"/>
    </source>
</evidence>
<dbReference type="Gene3D" id="3.90.550.10">
    <property type="entry name" value="Spore Coat Polysaccharide Biosynthesis Protein SpsA, Chain A"/>
    <property type="match status" value="1"/>
</dbReference>
<keyword evidence="1" id="KW-1133">Transmembrane helix</keyword>
<feature type="transmembrane region" description="Helical" evidence="1">
    <location>
        <begin position="248"/>
        <end position="270"/>
    </location>
</feature>
<keyword evidence="3" id="KW-0808">Transferase</keyword>
<reference evidence="3 4" key="1">
    <citation type="journal article" date="2015" name="Nature">
        <title>rRNA introns, odd ribosomes, and small enigmatic genomes across a large radiation of phyla.</title>
        <authorList>
            <person name="Brown C.T."/>
            <person name="Hug L.A."/>
            <person name="Thomas B.C."/>
            <person name="Sharon I."/>
            <person name="Castelle C.J."/>
            <person name="Singh A."/>
            <person name="Wilkins M.J."/>
            <person name="Williams K.H."/>
            <person name="Banfield J.F."/>
        </authorList>
    </citation>
    <scope>NUCLEOTIDE SEQUENCE [LARGE SCALE GENOMIC DNA]</scope>
</reference>
<dbReference type="SUPFAM" id="SSF53448">
    <property type="entry name" value="Nucleotide-diphospho-sugar transferases"/>
    <property type="match status" value="1"/>
</dbReference>
<proteinExistence type="predicted"/>
<dbReference type="InterPro" id="IPR029044">
    <property type="entry name" value="Nucleotide-diphossugar_trans"/>
</dbReference>
<gene>
    <name evidence="3" type="ORF">US31_C0004G0011</name>
</gene>
<protein>
    <submittedName>
        <fullName evidence="3">Putative beta-1,3-galactosyltransferase</fullName>
    </submittedName>
</protein>
<dbReference type="PANTHER" id="PTHR43630:SF2">
    <property type="entry name" value="GLYCOSYLTRANSFERASE"/>
    <property type="match status" value="1"/>
</dbReference>
<keyword evidence="1" id="KW-0472">Membrane</keyword>
<feature type="domain" description="Glycosyltransferase 2-like" evidence="2">
    <location>
        <begin position="7"/>
        <end position="152"/>
    </location>
</feature>
<evidence type="ECO:0000256" key="1">
    <source>
        <dbReference type="SAM" id="Phobius"/>
    </source>
</evidence>